<dbReference type="Proteomes" id="UP000503278">
    <property type="component" value="Chromosome"/>
</dbReference>
<evidence type="ECO:0000256" key="1">
    <source>
        <dbReference type="ARBA" id="ARBA00005995"/>
    </source>
</evidence>
<dbReference type="InterPro" id="IPR002937">
    <property type="entry name" value="Amino_oxidase"/>
</dbReference>
<dbReference type="PANTHER" id="PTHR43563:SF14">
    <property type="entry name" value="AMINE OXIDASE"/>
    <property type="match status" value="1"/>
</dbReference>
<organism evidence="4 5">
    <name type="scientific">Mucilaginibacter robiniae</name>
    <dbReference type="NCBI Taxonomy" id="2728022"/>
    <lineage>
        <taxon>Bacteria</taxon>
        <taxon>Pseudomonadati</taxon>
        <taxon>Bacteroidota</taxon>
        <taxon>Sphingobacteriia</taxon>
        <taxon>Sphingobacteriales</taxon>
        <taxon>Sphingobacteriaceae</taxon>
        <taxon>Mucilaginibacter</taxon>
    </lineage>
</organism>
<dbReference type="Pfam" id="PF01593">
    <property type="entry name" value="Amino_oxidase"/>
    <property type="match status" value="2"/>
</dbReference>
<protein>
    <submittedName>
        <fullName evidence="4">FAD-dependent oxidoreductase</fullName>
    </submittedName>
</protein>
<evidence type="ECO:0000313" key="4">
    <source>
        <dbReference type="EMBL" id="QJD97918.1"/>
    </source>
</evidence>
<dbReference type="EMBL" id="CP051682">
    <property type="protein sequence ID" value="QJD97918.1"/>
    <property type="molecule type" value="Genomic_DNA"/>
</dbReference>
<accession>A0A7L5E5L5</accession>
<feature type="transmembrane region" description="Helical" evidence="2">
    <location>
        <begin position="6"/>
        <end position="24"/>
    </location>
</feature>
<keyword evidence="2" id="KW-1133">Transmembrane helix</keyword>
<reference evidence="4 5" key="1">
    <citation type="submission" date="2020-04" db="EMBL/GenBank/DDBJ databases">
        <title>Genome sequencing of novel species.</title>
        <authorList>
            <person name="Heo J."/>
            <person name="Kim S.-J."/>
            <person name="Kim J.-S."/>
            <person name="Hong S.-B."/>
            <person name="Kwon S.-W."/>
        </authorList>
    </citation>
    <scope>NUCLEOTIDE SEQUENCE [LARGE SCALE GENOMIC DNA]</scope>
    <source>
        <strain evidence="4 5">F39-2</strain>
    </source>
</reference>
<keyword evidence="5" id="KW-1185">Reference proteome</keyword>
<keyword evidence="2" id="KW-0472">Membrane</keyword>
<dbReference type="RefSeq" id="WP_169610517.1">
    <property type="nucleotide sequence ID" value="NZ_CP051682.1"/>
</dbReference>
<name>A0A7L5E5L5_9SPHI</name>
<dbReference type="InterPro" id="IPR036188">
    <property type="entry name" value="FAD/NAD-bd_sf"/>
</dbReference>
<dbReference type="PANTHER" id="PTHR43563">
    <property type="entry name" value="AMINE OXIDASE"/>
    <property type="match status" value="1"/>
</dbReference>
<dbReference type="Gene3D" id="3.50.50.60">
    <property type="entry name" value="FAD/NAD(P)-binding domain"/>
    <property type="match status" value="2"/>
</dbReference>
<evidence type="ECO:0000259" key="3">
    <source>
        <dbReference type="Pfam" id="PF01593"/>
    </source>
</evidence>
<gene>
    <name evidence="4" type="ORF">HH214_19555</name>
</gene>
<proteinExistence type="inferred from homology"/>
<dbReference type="KEGG" id="mrob:HH214_19555"/>
<dbReference type="SUPFAM" id="SSF54373">
    <property type="entry name" value="FAD-linked reductases, C-terminal domain"/>
    <property type="match status" value="1"/>
</dbReference>
<feature type="domain" description="Amine oxidase" evidence="3">
    <location>
        <begin position="14"/>
        <end position="82"/>
    </location>
</feature>
<dbReference type="GO" id="GO:0016491">
    <property type="term" value="F:oxidoreductase activity"/>
    <property type="evidence" value="ECO:0007669"/>
    <property type="project" value="InterPro"/>
</dbReference>
<keyword evidence="2" id="KW-0812">Transmembrane</keyword>
<evidence type="ECO:0000313" key="5">
    <source>
        <dbReference type="Proteomes" id="UP000503278"/>
    </source>
</evidence>
<dbReference type="AlphaFoldDB" id="A0A7L5E5L5"/>
<feature type="domain" description="Amine oxidase" evidence="3">
    <location>
        <begin position="95"/>
        <end position="352"/>
    </location>
</feature>
<dbReference type="InterPro" id="IPR050703">
    <property type="entry name" value="Flavin_MAO"/>
</dbReference>
<dbReference type="SUPFAM" id="SSF51905">
    <property type="entry name" value="FAD/NAD(P)-binding domain"/>
    <property type="match status" value="1"/>
</dbReference>
<comment type="similarity">
    <text evidence="1">Belongs to the flavin monoamine oxidase family.</text>
</comment>
<sequence length="363" mass="40350">MNSTGNIVIIGGGLSGLTLAYLLFQKGIEATVLEASSRLGGRIQTIKGTQGTPLELGATWLSDLHTNLLELTNELGLTKYPQYSGGISLFQTKSFEPPQKFFVPEAENPSYRIAGGTQMLIDRLAEELNKDHIHLNKKVSAIKQMDNDSLIVEVTGGTIFRADQVMICIPPQLAAAHITFTPELPETVTQILPAVQTWMAGALKFTIEYSEPFWRKEGYSGMLYSHAGMIVEMYDHTNFEEDKFGFIGFLNSGAAGYNYEVRKEFVLRQLVDLFGKEAAMPLDYQDKFWNDELLIAGNPTIQRPHQFNGHPLLQEVYMNGKLYFCGTETSLVYGGYMEGAVTSAKRIAERVIQTKLVPNETIG</sequence>
<evidence type="ECO:0000256" key="2">
    <source>
        <dbReference type="SAM" id="Phobius"/>
    </source>
</evidence>